<feature type="transmembrane region" description="Helical" evidence="4">
    <location>
        <begin position="9"/>
        <end position="29"/>
    </location>
</feature>
<evidence type="ECO:0000313" key="7">
    <source>
        <dbReference type="Proteomes" id="UP000011820"/>
    </source>
</evidence>
<dbReference type="EMBL" id="CP004005">
    <property type="protein sequence ID" value="AGH16982.1"/>
    <property type="molecule type" value="Genomic_DNA"/>
</dbReference>
<dbReference type="SMART" id="SM00563">
    <property type="entry name" value="PlsC"/>
    <property type="match status" value="1"/>
</dbReference>
<dbReference type="Proteomes" id="UP000011820">
    <property type="component" value="Chromosome"/>
</dbReference>
<dbReference type="PANTHER" id="PTHR10434:SF40">
    <property type="entry name" value="1-ACYL-SN-GLYCEROL-3-PHOSPHATE ACYLTRANSFERASE"/>
    <property type="match status" value="1"/>
</dbReference>
<keyword evidence="4" id="KW-0472">Membrane</keyword>
<evidence type="ECO:0000256" key="4">
    <source>
        <dbReference type="SAM" id="Phobius"/>
    </source>
</evidence>
<gene>
    <name evidence="6" type="ORF">WSI_03060</name>
</gene>
<evidence type="ECO:0000313" key="6">
    <source>
        <dbReference type="EMBL" id="AGH16982.1"/>
    </source>
</evidence>
<proteinExistence type="predicted"/>
<keyword evidence="2" id="KW-0808">Transferase</keyword>
<sequence>MIMIFIRSLIFNIFFFIHIFIVSMIVLLLCCFITRKQCLYIAKKWAHVNQLLLKYITKTTVQIEGVDNIPSTGCIIAIKHQSSWDTFYFLTCIQDPIFILKHTVFYIPIIGFYCFKQGMIGVKRNSKNLDMKSIINRAKKAVMDNRQLIIYPEGTRRSPGDMPIYKKGIAHIYESLSVPVIPIVVHAGLFWPRKKFMRYPGNFKVRVLKPIPAGIPRKIFFAELQEKMEHASNNLLLETIRDNPQLYIPASTKKALQHLRQIQNNS</sequence>
<dbReference type="CDD" id="cd07989">
    <property type="entry name" value="LPLAT_AGPAT-like"/>
    <property type="match status" value="1"/>
</dbReference>
<keyword evidence="7" id="KW-1185">Reference proteome</keyword>
<dbReference type="SUPFAM" id="SSF69593">
    <property type="entry name" value="Glycerol-3-phosphate (1)-acyltransferase"/>
    <property type="match status" value="1"/>
</dbReference>
<name>A0ABM5NG35_LIBAS</name>
<keyword evidence="3 6" id="KW-0012">Acyltransferase</keyword>
<evidence type="ECO:0000256" key="1">
    <source>
        <dbReference type="ARBA" id="ARBA00005189"/>
    </source>
</evidence>
<comment type="pathway">
    <text evidence="1">Lipid metabolism.</text>
</comment>
<dbReference type="InterPro" id="IPR002123">
    <property type="entry name" value="Plipid/glycerol_acylTrfase"/>
</dbReference>
<feature type="domain" description="Phospholipid/glycerol acyltransferase" evidence="5">
    <location>
        <begin position="74"/>
        <end position="188"/>
    </location>
</feature>
<organism evidence="6 7">
    <name type="scientific">Candidatus Liberibacter asiaticus str. gxpsy</name>
    <dbReference type="NCBI Taxonomy" id="1174529"/>
    <lineage>
        <taxon>Bacteria</taxon>
        <taxon>Pseudomonadati</taxon>
        <taxon>Pseudomonadota</taxon>
        <taxon>Alphaproteobacteria</taxon>
        <taxon>Hyphomicrobiales</taxon>
        <taxon>Rhizobiaceae</taxon>
        <taxon>Liberibacter</taxon>
    </lineage>
</organism>
<evidence type="ECO:0000259" key="5">
    <source>
        <dbReference type="SMART" id="SM00563"/>
    </source>
</evidence>
<accession>A0ABM5NG35</accession>
<reference evidence="6 7" key="1">
    <citation type="journal article" date="2013" name="Genome Announc.">
        <title>Complete Genome Sequence of a Chinese Strain of 'Candidatus Liberibacter asiaticus'.</title>
        <authorList>
            <person name="Lin H."/>
            <person name="Han C.S."/>
            <person name="Liu B."/>
            <person name="Lou B."/>
            <person name="Bai X."/>
            <person name="Deng C."/>
            <person name="Civerolo E.L."/>
            <person name="Gupta G."/>
        </authorList>
    </citation>
    <scope>NUCLEOTIDE SEQUENCE [LARGE SCALE GENOMIC DNA]</scope>
    <source>
        <strain evidence="7">gxpsy</strain>
    </source>
</reference>
<dbReference type="GO" id="GO:0016746">
    <property type="term" value="F:acyltransferase activity"/>
    <property type="evidence" value="ECO:0007669"/>
    <property type="project" value="UniProtKB-KW"/>
</dbReference>
<evidence type="ECO:0000256" key="3">
    <source>
        <dbReference type="ARBA" id="ARBA00023315"/>
    </source>
</evidence>
<dbReference type="Pfam" id="PF01553">
    <property type="entry name" value="Acyltransferase"/>
    <property type="match status" value="1"/>
</dbReference>
<evidence type="ECO:0000256" key="2">
    <source>
        <dbReference type="ARBA" id="ARBA00022679"/>
    </source>
</evidence>
<dbReference type="PANTHER" id="PTHR10434">
    <property type="entry name" value="1-ACYL-SN-GLYCEROL-3-PHOSPHATE ACYLTRANSFERASE"/>
    <property type="match status" value="1"/>
</dbReference>
<keyword evidence="4" id="KW-0812">Transmembrane</keyword>
<keyword evidence="4" id="KW-1133">Transmembrane helix</keyword>
<protein>
    <submittedName>
        <fullName evidence="6">1-acyl-sn-glycerol-3-phosphate acyltransferase</fullName>
    </submittedName>
</protein>